<name>A0AAV2M3D8_KNICA</name>
<dbReference type="InterPro" id="IPR031601">
    <property type="entry name" value="CCD48"/>
</dbReference>
<feature type="region of interest" description="Disordered" evidence="2">
    <location>
        <begin position="77"/>
        <end position="96"/>
    </location>
</feature>
<proteinExistence type="predicted"/>
<sequence>MERVYAAPRAARQSQWLRSALAQFHGPDPAVQNEIVVLATGIDQYLQEVFHHLSSAQEDTVSAEDFTGLCAVLGLSQGPLEGPRTEQSEGPEQEDEDVCAQLPPQLSFKDFHARLCGFFRVRSARTRGGCSWRLPVSEETELVQRNIRLRWPRLRRKKCVSFDLIEDQCGRARGAPRGTCTEEAAAEEEVVALRELVEDLRSALQSSDARCLALEVALRKERSRRLTSPSSISTISTRTSSPSSISFREGKLVPTHRIRGSSAVSAPWRREARDTLLRELKLIRSARDGQLREAMKFTERLEEELRWAFEEVRKLRPLESALRKENAHIRRRAEEARQALSAGLDRVRLLQEQAHTVPTLQQRIRHLETELQQHRSRCSCVTTSALDWTDGLDPDSTTATGVWPPSSTKDQTALKSCSFSSD</sequence>
<evidence type="ECO:0000256" key="2">
    <source>
        <dbReference type="SAM" id="MobiDB-lite"/>
    </source>
</evidence>
<dbReference type="Pfam" id="PF15799">
    <property type="entry name" value="CCD48"/>
    <property type="match status" value="2"/>
</dbReference>
<reference evidence="3 4" key="1">
    <citation type="submission" date="2024-04" db="EMBL/GenBank/DDBJ databases">
        <authorList>
            <person name="Waldvogel A.-M."/>
            <person name="Schoenle A."/>
        </authorList>
    </citation>
    <scope>NUCLEOTIDE SEQUENCE [LARGE SCALE GENOMIC DNA]</scope>
</reference>
<evidence type="ECO:0008006" key="5">
    <source>
        <dbReference type="Google" id="ProtNLM"/>
    </source>
</evidence>
<evidence type="ECO:0000313" key="3">
    <source>
        <dbReference type="EMBL" id="CAL1607818.1"/>
    </source>
</evidence>
<feature type="coiled-coil region" evidence="1">
    <location>
        <begin position="319"/>
        <end position="377"/>
    </location>
</feature>
<accession>A0AAV2M3D8</accession>
<feature type="region of interest" description="Disordered" evidence="2">
    <location>
        <begin position="389"/>
        <end position="422"/>
    </location>
</feature>
<organism evidence="3 4">
    <name type="scientific">Knipowitschia caucasica</name>
    <name type="common">Caucasian dwarf goby</name>
    <name type="synonym">Pomatoschistus caucasicus</name>
    <dbReference type="NCBI Taxonomy" id="637954"/>
    <lineage>
        <taxon>Eukaryota</taxon>
        <taxon>Metazoa</taxon>
        <taxon>Chordata</taxon>
        <taxon>Craniata</taxon>
        <taxon>Vertebrata</taxon>
        <taxon>Euteleostomi</taxon>
        <taxon>Actinopterygii</taxon>
        <taxon>Neopterygii</taxon>
        <taxon>Teleostei</taxon>
        <taxon>Neoteleostei</taxon>
        <taxon>Acanthomorphata</taxon>
        <taxon>Gobiaria</taxon>
        <taxon>Gobiiformes</taxon>
        <taxon>Gobioidei</taxon>
        <taxon>Gobiidae</taxon>
        <taxon>Gobiinae</taxon>
        <taxon>Knipowitschia</taxon>
    </lineage>
</organism>
<protein>
    <recommendedName>
        <fullName evidence="5">EF-hand and coiled-coil domain-containing protein 1</fullName>
    </recommendedName>
</protein>
<gene>
    <name evidence="3" type="ORF">KC01_LOCUS34835</name>
</gene>
<dbReference type="AlphaFoldDB" id="A0AAV2M3D8"/>
<evidence type="ECO:0000313" key="4">
    <source>
        <dbReference type="Proteomes" id="UP001497482"/>
    </source>
</evidence>
<evidence type="ECO:0000256" key="1">
    <source>
        <dbReference type="SAM" id="Coils"/>
    </source>
</evidence>
<dbReference type="Proteomes" id="UP001497482">
    <property type="component" value="Chromosome 6"/>
</dbReference>
<keyword evidence="4" id="KW-1185">Reference proteome</keyword>
<keyword evidence="1" id="KW-0175">Coiled coil</keyword>
<feature type="compositionally biased region" description="Polar residues" evidence="2">
    <location>
        <begin position="395"/>
        <end position="422"/>
    </location>
</feature>
<dbReference type="EMBL" id="OZ035828">
    <property type="protein sequence ID" value="CAL1607818.1"/>
    <property type="molecule type" value="Genomic_DNA"/>
</dbReference>